<evidence type="ECO:0000256" key="1">
    <source>
        <dbReference type="SAM" id="MobiDB-lite"/>
    </source>
</evidence>
<dbReference type="GO" id="GO:0005509">
    <property type="term" value="F:calcium ion binding"/>
    <property type="evidence" value="ECO:0007669"/>
    <property type="project" value="InterPro"/>
</dbReference>
<dbReference type="Gene3D" id="3.10.50.40">
    <property type="match status" value="1"/>
</dbReference>
<name>A0A9X3C9T6_9FLAO</name>
<dbReference type="PROSITE" id="PS51257">
    <property type="entry name" value="PROKAR_LIPOPROTEIN"/>
    <property type="match status" value="1"/>
</dbReference>
<feature type="region of interest" description="Disordered" evidence="1">
    <location>
        <begin position="267"/>
        <end position="304"/>
    </location>
</feature>
<keyword evidence="3" id="KW-1185">Reference proteome</keyword>
<reference evidence="2" key="1">
    <citation type="submission" date="2022-10" db="EMBL/GenBank/DDBJ databases">
        <title>Two novel species of Flavobacterium.</title>
        <authorList>
            <person name="Liu Q."/>
            <person name="Xin Y.-H."/>
        </authorList>
    </citation>
    <scope>NUCLEOTIDE SEQUENCE</scope>
    <source>
        <strain evidence="2">LS1R47</strain>
    </source>
</reference>
<gene>
    <name evidence="2" type="ORF">OIU80_18350</name>
</gene>
<dbReference type="AlphaFoldDB" id="A0A9X3C9T6"/>
<dbReference type="InterPro" id="IPR028974">
    <property type="entry name" value="TSP_type-3_rpt"/>
</dbReference>
<accession>A0A9X3C9T6</accession>
<dbReference type="Proteomes" id="UP001151133">
    <property type="component" value="Unassembled WGS sequence"/>
</dbReference>
<dbReference type="SUPFAM" id="SSF54534">
    <property type="entry name" value="FKBP-like"/>
    <property type="match status" value="1"/>
</dbReference>
<organism evidence="2 3">
    <name type="scientific">Flavobacterium frigoritolerans</name>
    <dbReference type="NCBI Taxonomy" id="2987686"/>
    <lineage>
        <taxon>Bacteria</taxon>
        <taxon>Pseudomonadati</taxon>
        <taxon>Bacteroidota</taxon>
        <taxon>Flavobacteriia</taxon>
        <taxon>Flavobacteriales</taxon>
        <taxon>Flavobacteriaceae</taxon>
        <taxon>Flavobacterium</taxon>
    </lineage>
</organism>
<dbReference type="Gene3D" id="4.10.1080.10">
    <property type="entry name" value="TSP type-3 repeat"/>
    <property type="match status" value="1"/>
</dbReference>
<proteinExistence type="predicted"/>
<dbReference type="RefSeq" id="WP_264288426.1">
    <property type="nucleotide sequence ID" value="NZ_JAOZEV010000018.1"/>
</dbReference>
<sequence>MNKIKYYFILTIATLSLFSCSKSDSASIEPLRDYTEQYNTDIADIEDYLDKNYIIVTNKPGETEDQNVKIEKITDAADPAQRSIKSYLNSPTFPTLKSKIVDLHGVKYKLYYMVLREGTGESPCNVDGVLTSYNGTYLSKKAATTAGEPSVITATQFEEVVFPQTFLNLFQTIKGWGETFPNFKVGTAVGDTETGAIKYNDFGAGIMFLPSGLAYYAGGGGSIPSYTPLVFSFKLYALQRLDHDGDGILSYLEDKDGDGYVRDMRSKTEYPDREGEYPDDTDQDGIPDFLDTDDDGDGYSTKLEIKDPLTGKPYAFDKIPVCPSGKKNYLDPTCHP</sequence>
<keyword evidence="2" id="KW-0413">Isomerase</keyword>
<dbReference type="InterPro" id="IPR046357">
    <property type="entry name" value="PPIase_dom_sf"/>
</dbReference>
<dbReference type="EMBL" id="JAOZEV010000018">
    <property type="protein sequence ID" value="MCV9934244.1"/>
    <property type="molecule type" value="Genomic_DNA"/>
</dbReference>
<feature type="compositionally biased region" description="Acidic residues" evidence="1">
    <location>
        <begin position="277"/>
        <end position="297"/>
    </location>
</feature>
<protein>
    <submittedName>
        <fullName evidence="2">FKBP-type peptidylprolyl isomerase</fullName>
    </submittedName>
</protein>
<evidence type="ECO:0000313" key="2">
    <source>
        <dbReference type="EMBL" id="MCV9934244.1"/>
    </source>
</evidence>
<dbReference type="GO" id="GO:0003755">
    <property type="term" value="F:peptidyl-prolyl cis-trans isomerase activity"/>
    <property type="evidence" value="ECO:0007669"/>
    <property type="project" value="InterPro"/>
</dbReference>
<comment type="caution">
    <text evidence="2">The sequence shown here is derived from an EMBL/GenBank/DDBJ whole genome shotgun (WGS) entry which is preliminary data.</text>
</comment>
<feature type="compositionally biased region" description="Basic and acidic residues" evidence="1">
    <location>
        <begin position="267"/>
        <end position="276"/>
    </location>
</feature>
<evidence type="ECO:0000313" key="3">
    <source>
        <dbReference type="Proteomes" id="UP001151133"/>
    </source>
</evidence>